<keyword evidence="1" id="KW-0732">Signal</keyword>
<evidence type="ECO:0000313" key="3">
    <source>
        <dbReference type="Proteomes" id="UP000799757"/>
    </source>
</evidence>
<keyword evidence="3" id="KW-1185">Reference proteome</keyword>
<sequence length="171" mass="19841">MIIRKVFTVLALAFCAIAAPMTPTADGNVTVADVSDFVGGICSFHNRIVQECNQPYNRKNDPTSWKVLTTSTIFELIDGAKNKYKVNPPFLKQIMDWGVRYKLNGLPETFWVDGYDFEREKFRYKMKQWDEYSPHDGAWCERGDWSQGALHCLRDQRVTFRTVDMDCFFPC</sequence>
<proteinExistence type="predicted"/>
<dbReference type="Proteomes" id="UP000799757">
    <property type="component" value="Unassembled WGS sequence"/>
</dbReference>
<evidence type="ECO:0000313" key="2">
    <source>
        <dbReference type="EMBL" id="KAF2791518.1"/>
    </source>
</evidence>
<reference evidence="2" key="1">
    <citation type="journal article" date="2020" name="Stud. Mycol.">
        <title>101 Dothideomycetes genomes: a test case for predicting lifestyles and emergence of pathogens.</title>
        <authorList>
            <person name="Haridas S."/>
            <person name="Albert R."/>
            <person name="Binder M."/>
            <person name="Bloem J."/>
            <person name="Labutti K."/>
            <person name="Salamov A."/>
            <person name="Andreopoulos B."/>
            <person name="Baker S."/>
            <person name="Barry K."/>
            <person name="Bills G."/>
            <person name="Bluhm B."/>
            <person name="Cannon C."/>
            <person name="Castanera R."/>
            <person name="Culley D."/>
            <person name="Daum C."/>
            <person name="Ezra D."/>
            <person name="Gonzalez J."/>
            <person name="Henrissat B."/>
            <person name="Kuo A."/>
            <person name="Liang C."/>
            <person name="Lipzen A."/>
            <person name="Lutzoni F."/>
            <person name="Magnuson J."/>
            <person name="Mondo S."/>
            <person name="Nolan M."/>
            <person name="Ohm R."/>
            <person name="Pangilinan J."/>
            <person name="Park H.-J."/>
            <person name="Ramirez L."/>
            <person name="Alfaro M."/>
            <person name="Sun H."/>
            <person name="Tritt A."/>
            <person name="Yoshinaga Y."/>
            <person name="Zwiers L.-H."/>
            <person name="Turgeon B."/>
            <person name="Goodwin S."/>
            <person name="Spatafora J."/>
            <person name="Crous P."/>
            <person name="Grigoriev I."/>
        </authorList>
    </citation>
    <scope>NUCLEOTIDE SEQUENCE</scope>
    <source>
        <strain evidence="2">CBS 109.77</strain>
    </source>
</reference>
<evidence type="ECO:0000256" key="1">
    <source>
        <dbReference type="SAM" id="SignalP"/>
    </source>
</evidence>
<evidence type="ECO:0008006" key="4">
    <source>
        <dbReference type="Google" id="ProtNLM"/>
    </source>
</evidence>
<organism evidence="2 3">
    <name type="scientific">Melanomma pulvis-pyrius CBS 109.77</name>
    <dbReference type="NCBI Taxonomy" id="1314802"/>
    <lineage>
        <taxon>Eukaryota</taxon>
        <taxon>Fungi</taxon>
        <taxon>Dikarya</taxon>
        <taxon>Ascomycota</taxon>
        <taxon>Pezizomycotina</taxon>
        <taxon>Dothideomycetes</taxon>
        <taxon>Pleosporomycetidae</taxon>
        <taxon>Pleosporales</taxon>
        <taxon>Melanommataceae</taxon>
        <taxon>Melanomma</taxon>
    </lineage>
</organism>
<feature type="chain" id="PRO_5025625832" description="Glycoside hydrolase family 18 protein" evidence="1">
    <location>
        <begin position="19"/>
        <end position="171"/>
    </location>
</feature>
<dbReference type="EMBL" id="MU002015">
    <property type="protein sequence ID" value="KAF2791518.1"/>
    <property type="molecule type" value="Genomic_DNA"/>
</dbReference>
<feature type="signal peptide" evidence="1">
    <location>
        <begin position="1"/>
        <end position="18"/>
    </location>
</feature>
<protein>
    <recommendedName>
        <fullName evidence="4">Glycoside hydrolase family 18 protein</fullName>
    </recommendedName>
</protein>
<dbReference type="OrthoDB" id="10486506at2759"/>
<dbReference type="AlphaFoldDB" id="A0A6A6X5L8"/>
<name>A0A6A6X5L8_9PLEO</name>
<accession>A0A6A6X5L8</accession>
<gene>
    <name evidence="2" type="ORF">K505DRAFT_419095</name>
</gene>